<dbReference type="Gramene" id="EFJ33240">
    <property type="protein sequence ID" value="EFJ33240"/>
    <property type="gene ID" value="SELMODRAFT_439279"/>
</dbReference>
<organism evidence="3">
    <name type="scientific">Selaginella moellendorffii</name>
    <name type="common">Spikemoss</name>
    <dbReference type="NCBI Taxonomy" id="88036"/>
    <lineage>
        <taxon>Eukaryota</taxon>
        <taxon>Viridiplantae</taxon>
        <taxon>Streptophyta</taxon>
        <taxon>Embryophyta</taxon>
        <taxon>Tracheophyta</taxon>
        <taxon>Lycopodiopsida</taxon>
        <taxon>Selaginellales</taxon>
        <taxon>Selaginellaceae</taxon>
        <taxon>Selaginella</taxon>
    </lineage>
</organism>
<dbReference type="EMBL" id="GL377571">
    <property type="protein sequence ID" value="EFJ33240.1"/>
    <property type="molecule type" value="Genomic_DNA"/>
</dbReference>
<keyword evidence="1" id="KW-0732">Signal</keyword>
<evidence type="ECO:0000313" key="2">
    <source>
        <dbReference type="EMBL" id="EFJ33240.1"/>
    </source>
</evidence>
<keyword evidence="3" id="KW-1185">Reference proteome</keyword>
<protein>
    <submittedName>
        <fullName evidence="2">Uncharacterized protein</fullName>
    </submittedName>
</protein>
<name>D8R3A2_SELML</name>
<gene>
    <name evidence="2" type="ORF">SELMODRAFT_439279</name>
</gene>
<dbReference type="Proteomes" id="UP000001514">
    <property type="component" value="Unassembled WGS sequence"/>
</dbReference>
<dbReference type="HOGENOM" id="CLU_151565_0_0_1"/>
<accession>D8R3A2</accession>
<dbReference type="KEGG" id="smo:SELMODRAFT_439279"/>
<feature type="chain" id="PRO_5003121476" evidence="1">
    <location>
        <begin position="21"/>
        <end position="115"/>
    </location>
</feature>
<feature type="signal peptide" evidence="1">
    <location>
        <begin position="1"/>
        <end position="20"/>
    </location>
</feature>
<sequence>MAKLLATACLVFGLVLLANASRDIEGIYCCIKNFQGCVQECDSSITYECCVKNGYGCHQMCDKEKEYFCCRENKFGCGQRCESGREYYCCSYNKIAGCLNMCPKETNNLMLEQVV</sequence>
<reference evidence="2 3" key="1">
    <citation type="journal article" date="2011" name="Science">
        <title>The Selaginella genome identifies genetic changes associated with the evolution of vascular plants.</title>
        <authorList>
            <person name="Banks J.A."/>
            <person name="Nishiyama T."/>
            <person name="Hasebe M."/>
            <person name="Bowman J.L."/>
            <person name="Gribskov M."/>
            <person name="dePamphilis C."/>
            <person name="Albert V.A."/>
            <person name="Aono N."/>
            <person name="Aoyama T."/>
            <person name="Ambrose B.A."/>
            <person name="Ashton N.W."/>
            <person name="Axtell M.J."/>
            <person name="Barker E."/>
            <person name="Barker M.S."/>
            <person name="Bennetzen J.L."/>
            <person name="Bonawitz N.D."/>
            <person name="Chapple C."/>
            <person name="Cheng C."/>
            <person name="Correa L.G."/>
            <person name="Dacre M."/>
            <person name="DeBarry J."/>
            <person name="Dreyer I."/>
            <person name="Elias M."/>
            <person name="Engstrom E.M."/>
            <person name="Estelle M."/>
            <person name="Feng L."/>
            <person name="Finet C."/>
            <person name="Floyd S.K."/>
            <person name="Frommer W.B."/>
            <person name="Fujita T."/>
            <person name="Gramzow L."/>
            <person name="Gutensohn M."/>
            <person name="Harholt J."/>
            <person name="Hattori M."/>
            <person name="Heyl A."/>
            <person name="Hirai T."/>
            <person name="Hiwatashi Y."/>
            <person name="Ishikawa M."/>
            <person name="Iwata M."/>
            <person name="Karol K.G."/>
            <person name="Koehler B."/>
            <person name="Kolukisaoglu U."/>
            <person name="Kubo M."/>
            <person name="Kurata T."/>
            <person name="Lalonde S."/>
            <person name="Li K."/>
            <person name="Li Y."/>
            <person name="Litt A."/>
            <person name="Lyons E."/>
            <person name="Manning G."/>
            <person name="Maruyama T."/>
            <person name="Michael T.P."/>
            <person name="Mikami K."/>
            <person name="Miyazaki S."/>
            <person name="Morinaga S."/>
            <person name="Murata T."/>
            <person name="Mueller-Roeber B."/>
            <person name="Nelson D.R."/>
            <person name="Obara M."/>
            <person name="Oguri Y."/>
            <person name="Olmstead R.G."/>
            <person name="Onodera N."/>
            <person name="Petersen B.L."/>
            <person name="Pils B."/>
            <person name="Prigge M."/>
            <person name="Rensing S.A."/>
            <person name="Riano-Pachon D.M."/>
            <person name="Roberts A.W."/>
            <person name="Sato Y."/>
            <person name="Scheller H.V."/>
            <person name="Schulz B."/>
            <person name="Schulz C."/>
            <person name="Shakirov E.V."/>
            <person name="Shibagaki N."/>
            <person name="Shinohara N."/>
            <person name="Shippen D.E."/>
            <person name="Soerensen I."/>
            <person name="Sotooka R."/>
            <person name="Sugimoto N."/>
            <person name="Sugita M."/>
            <person name="Sumikawa N."/>
            <person name="Tanurdzic M."/>
            <person name="Theissen G."/>
            <person name="Ulvskov P."/>
            <person name="Wakazuki S."/>
            <person name="Weng J.K."/>
            <person name="Willats W.W."/>
            <person name="Wipf D."/>
            <person name="Wolf P.G."/>
            <person name="Yang L."/>
            <person name="Zimmer A.D."/>
            <person name="Zhu Q."/>
            <person name="Mitros T."/>
            <person name="Hellsten U."/>
            <person name="Loque D."/>
            <person name="Otillar R."/>
            <person name="Salamov A."/>
            <person name="Schmutz J."/>
            <person name="Shapiro H."/>
            <person name="Lindquist E."/>
            <person name="Lucas S."/>
            <person name="Rokhsar D."/>
            <person name="Grigoriev I.V."/>
        </authorList>
    </citation>
    <scope>NUCLEOTIDE SEQUENCE [LARGE SCALE GENOMIC DNA]</scope>
</reference>
<evidence type="ECO:0000313" key="3">
    <source>
        <dbReference type="Proteomes" id="UP000001514"/>
    </source>
</evidence>
<dbReference type="AlphaFoldDB" id="D8R3A2"/>
<dbReference type="InParanoid" id="D8R3A2"/>
<evidence type="ECO:0000256" key="1">
    <source>
        <dbReference type="SAM" id="SignalP"/>
    </source>
</evidence>
<proteinExistence type="predicted"/>